<name>A0ABN9PBI2_9DINO</name>
<dbReference type="EMBL" id="CAUYUJ010000378">
    <property type="protein sequence ID" value="CAK0790202.1"/>
    <property type="molecule type" value="Genomic_DNA"/>
</dbReference>
<comment type="caution">
    <text evidence="2">The sequence shown here is derived from an EMBL/GenBank/DDBJ whole genome shotgun (WGS) entry which is preliminary data.</text>
</comment>
<sequence>ARGVGLSFFAHLSAIGLPRWWWLSAPWVSRVPSTPPSASAGLGHSAGEACEVGARLVPLSECISAVVEAPEEQSCPVPCTPCLACPVAGDAGLSWLSQLVISLLGLIFLQAGKLLLGAAARLPLVLRGLLASCSCGGSAQGSASPLGLEPA</sequence>
<keyword evidence="3" id="KW-1185">Reference proteome</keyword>
<feature type="chain" id="PRO_5046690508" evidence="1">
    <location>
        <begin position="25"/>
        <end position="151"/>
    </location>
</feature>
<organism evidence="2 3">
    <name type="scientific">Prorocentrum cordatum</name>
    <dbReference type="NCBI Taxonomy" id="2364126"/>
    <lineage>
        <taxon>Eukaryota</taxon>
        <taxon>Sar</taxon>
        <taxon>Alveolata</taxon>
        <taxon>Dinophyceae</taxon>
        <taxon>Prorocentrales</taxon>
        <taxon>Prorocentraceae</taxon>
        <taxon>Prorocentrum</taxon>
    </lineage>
</organism>
<feature type="signal peptide" evidence="1">
    <location>
        <begin position="1"/>
        <end position="24"/>
    </location>
</feature>
<proteinExistence type="predicted"/>
<evidence type="ECO:0000313" key="2">
    <source>
        <dbReference type="EMBL" id="CAK0790202.1"/>
    </source>
</evidence>
<evidence type="ECO:0000256" key="1">
    <source>
        <dbReference type="SAM" id="SignalP"/>
    </source>
</evidence>
<keyword evidence="1" id="KW-0732">Signal</keyword>
<protein>
    <submittedName>
        <fullName evidence="2">Uncharacterized protein</fullName>
    </submittedName>
</protein>
<evidence type="ECO:0000313" key="3">
    <source>
        <dbReference type="Proteomes" id="UP001189429"/>
    </source>
</evidence>
<dbReference type="Proteomes" id="UP001189429">
    <property type="component" value="Unassembled WGS sequence"/>
</dbReference>
<accession>A0ABN9PBI2</accession>
<gene>
    <name evidence="2" type="ORF">PCOR1329_LOCUS1548</name>
</gene>
<feature type="non-terminal residue" evidence="2">
    <location>
        <position position="1"/>
    </location>
</feature>
<reference evidence="2" key="1">
    <citation type="submission" date="2023-10" db="EMBL/GenBank/DDBJ databases">
        <authorList>
            <person name="Chen Y."/>
            <person name="Shah S."/>
            <person name="Dougan E. K."/>
            <person name="Thang M."/>
            <person name="Chan C."/>
        </authorList>
    </citation>
    <scope>NUCLEOTIDE SEQUENCE [LARGE SCALE GENOMIC DNA]</scope>
</reference>